<dbReference type="EMBL" id="JAPCID010000006">
    <property type="protein sequence ID" value="MDA0136861.1"/>
    <property type="molecule type" value="Genomic_DNA"/>
</dbReference>
<sequence length="163" mass="18087">MRDSVDDILDQWARERPDLDATPIGVIGRMSRLARALEARLEPVYAEHGLEPGWHDLLATLRRQGPPFKLRPTDLTHSSMLTSSGTTKRLDKLEAAGLIAREPDPNDRRGTLIALTDKGRKLVDDVTGPHLANEARLLEPLSQAEREQLAGLLRKLNLGLPPL</sequence>
<evidence type="ECO:0000313" key="3">
    <source>
        <dbReference type="Proteomes" id="UP001147700"/>
    </source>
</evidence>
<dbReference type="Gene3D" id="1.10.10.10">
    <property type="entry name" value="Winged helix-like DNA-binding domain superfamily/Winged helix DNA-binding domain"/>
    <property type="match status" value="1"/>
</dbReference>
<evidence type="ECO:0000313" key="2">
    <source>
        <dbReference type="EMBL" id="MDA0136861.1"/>
    </source>
</evidence>
<protein>
    <submittedName>
        <fullName evidence="2">MarR family transcriptional regulator</fullName>
    </submittedName>
</protein>
<dbReference type="SMART" id="SM00347">
    <property type="entry name" value="HTH_MARR"/>
    <property type="match status" value="1"/>
</dbReference>
<reference evidence="2" key="1">
    <citation type="submission" date="2022-10" db="EMBL/GenBank/DDBJ databases">
        <title>The WGS of Solirubrobacter sp. CPCC 204708.</title>
        <authorList>
            <person name="Jiang Z."/>
        </authorList>
    </citation>
    <scope>NUCLEOTIDE SEQUENCE</scope>
    <source>
        <strain evidence="2">CPCC 204708</strain>
    </source>
</reference>
<dbReference type="InterPro" id="IPR036390">
    <property type="entry name" value="WH_DNA-bd_sf"/>
</dbReference>
<evidence type="ECO:0000259" key="1">
    <source>
        <dbReference type="PROSITE" id="PS50995"/>
    </source>
</evidence>
<dbReference type="Proteomes" id="UP001147700">
    <property type="component" value="Unassembled WGS sequence"/>
</dbReference>
<dbReference type="PRINTS" id="PR00598">
    <property type="entry name" value="HTHMARR"/>
</dbReference>
<dbReference type="PANTHER" id="PTHR33164">
    <property type="entry name" value="TRANSCRIPTIONAL REGULATOR, MARR FAMILY"/>
    <property type="match status" value="1"/>
</dbReference>
<dbReference type="RefSeq" id="WP_202953727.1">
    <property type="nucleotide sequence ID" value="NZ_JAPCID010000006.1"/>
</dbReference>
<gene>
    <name evidence="2" type="ORF">OJ962_05070</name>
</gene>
<dbReference type="Pfam" id="PF12802">
    <property type="entry name" value="MarR_2"/>
    <property type="match status" value="1"/>
</dbReference>
<dbReference type="SUPFAM" id="SSF46785">
    <property type="entry name" value="Winged helix' DNA-binding domain"/>
    <property type="match status" value="1"/>
</dbReference>
<accession>A0ABT4RE95</accession>
<feature type="domain" description="HTH marR-type" evidence="1">
    <location>
        <begin position="23"/>
        <end position="158"/>
    </location>
</feature>
<dbReference type="InterPro" id="IPR036388">
    <property type="entry name" value="WH-like_DNA-bd_sf"/>
</dbReference>
<comment type="caution">
    <text evidence="2">The sequence shown here is derived from an EMBL/GenBank/DDBJ whole genome shotgun (WGS) entry which is preliminary data.</text>
</comment>
<organism evidence="2 3">
    <name type="scientific">Solirubrobacter deserti</name>
    <dbReference type="NCBI Taxonomy" id="2282478"/>
    <lineage>
        <taxon>Bacteria</taxon>
        <taxon>Bacillati</taxon>
        <taxon>Actinomycetota</taxon>
        <taxon>Thermoleophilia</taxon>
        <taxon>Solirubrobacterales</taxon>
        <taxon>Solirubrobacteraceae</taxon>
        <taxon>Solirubrobacter</taxon>
    </lineage>
</organism>
<proteinExistence type="predicted"/>
<dbReference type="InterPro" id="IPR039422">
    <property type="entry name" value="MarR/SlyA-like"/>
</dbReference>
<dbReference type="InterPro" id="IPR000835">
    <property type="entry name" value="HTH_MarR-typ"/>
</dbReference>
<dbReference type="PROSITE" id="PS50995">
    <property type="entry name" value="HTH_MARR_2"/>
    <property type="match status" value="1"/>
</dbReference>
<dbReference type="PANTHER" id="PTHR33164:SF104">
    <property type="entry name" value="TRANSCRIPTIONAL REGULATORY PROTEIN"/>
    <property type="match status" value="1"/>
</dbReference>
<keyword evidence="3" id="KW-1185">Reference proteome</keyword>
<name>A0ABT4RE95_9ACTN</name>